<dbReference type="GeneID" id="18560012"/>
<dbReference type="OrthoDB" id="40308at10239"/>
<sequence>MLAQISAIETVKYINLDLDNQNEMNVHMKNGRVFTVAQREDEDYGTVFSVNDESGVGVESANFDDIVDYIKAEA</sequence>
<dbReference type="RefSeq" id="YP_009011517.1">
    <property type="nucleotide sequence ID" value="NC_023688.1"/>
</dbReference>
<name>E5DQ21_9CAUD</name>
<dbReference type="EMBL" id="GU396103">
    <property type="protein sequence ID" value="ADQ52807.1"/>
    <property type="molecule type" value="Genomic_DNA"/>
</dbReference>
<evidence type="ECO:0000313" key="2">
    <source>
        <dbReference type="Proteomes" id="UP000008726"/>
    </source>
</evidence>
<gene>
    <name evidence="1" type="ORF">PX29p088</name>
</gene>
<proteinExistence type="predicted"/>
<keyword evidence="2" id="KW-1185">Reference proteome</keyword>
<evidence type="ECO:0000313" key="1">
    <source>
        <dbReference type="EMBL" id="ADQ52807.1"/>
    </source>
</evidence>
<reference evidence="1 2" key="1">
    <citation type="journal article" date="2010" name="Virol. J.">
        <title>Genomes of the T4-related bacteriophages as windows on microbial genome evolution.</title>
        <authorList>
            <person name="Petrov V.M."/>
            <person name="Ratnayaka S."/>
            <person name="Nolan J.M."/>
            <person name="Miller E.S."/>
            <person name="Karam J.D."/>
        </authorList>
    </citation>
    <scope>NUCLEOTIDE SEQUENCE [LARGE SCALE GENOMIC DNA]</scope>
</reference>
<protein>
    <submittedName>
        <fullName evidence="1">Uncharacterized protein</fullName>
    </submittedName>
</protein>
<dbReference type="KEGG" id="vg:18560012"/>
<dbReference type="Proteomes" id="UP000008726">
    <property type="component" value="Segment"/>
</dbReference>
<organism evidence="1 2">
    <name type="scientific">Aeromonas phage PX29</name>
    <dbReference type="NCBI Taxonomy" id="926067"/>
    <lineage>
        <taxon>Viruses</taxon>
        <taxon>Duplodnaviria</taxon>
        <taxon>Heunggongvirae</taxon>
        <taxon>Uroviricota</taxon>
        <taxon>Caudoviricetes</taxon>
        <taxon>Pantevenvirales</taxon>
        <taxon>Straboviridae</taxon>
        <taxon>Angelvirus</taxon>
        <taxon>Angelvirus px29</taxon>
    </lineage>
</organism>
<accession>E5DQ21</accession>